<dbReference type="SMART" id="SM00229">
    <property type="entry name" value="RasGEFN"/>
    <property type="match status" value="1"/>
</dbReference>
<evidence type="ECO:0000256" key="1">
    <source>
        <dbReference type="ARBA" id="ARBA00022658"/>
    </source>
</evidence>
<dbReference type="PROSITE" id="PS50009">
    <property type="entry name" value="RASGEF_CAT"/>
    <property type="match status" value="1"/>
</dbReference>
<dbReference type="SUPFAM" id="SSF52540">
    <property type="entry name" value="P-loop containing nucleoside triphosphate hydrolases"/>
    <property type="match status" value="1"/>
</dbReference>
<feature type="region of interest" description="Disordered" evidence="3">
    <location>
        <begin position="1"/>
        <end position="105"/>
    </location>
</feature>
<evidence type="ECO:0000313" key="6">
    <source>
        <dbReference type="EMBL" id="KAK5092378.1"/>
    </source>
</evidence>
<keyword evidence="7" id="KW-1185">Reference proteome</keyword>
<dbReference type="EMBL" id="JAVRRG010000059">
    <property type="protein sequence ID" value="KAK5092378.1"/>
    <property type="molecule type" value="Genomic_DNA"/>
</dbReference>
<evidence type="ECO:0000256" key="2">
    <source>
        <dbReference type="PROSITE-ProRule" id="PRU00168"/>
    </source>
</evidence>
<feature type="compositionally biased region" description="Basic and acidic residues" evidence="3">
    <location>
        <begin position="967"/>
        <end position="978"/>
    </location>
</feature>
<evidence type="ECO:0000256" key="3">
    <source>
        <dbReference type="SAM" id="MobiDB-lite"/>
    </source>
</evidence>
<dbReference type="PROSITE" id="PS50212">
    <property type="entry name" value="RASGEF_NTER"/>
    <property type="match status" value="1"/>
</dbReference>
<protein>
    <submittedName>
        <fullName evidence="6">Uncharacterized protein</fullName>
    </submittedName>
</protein>
<feature type="domain" description="Ras-GEF" evidence="4">
    <location>
        <begin position="718"/>
        <end position="963"/>
    </location>
</feature>
<dbReference type="CDD" id="cd06224">
    <property type="entry name" value="REM"/>
    <property type="match status" value="1"/>
</dbReference>
<dbReference type="Gene3D" id="1.20.870.10">
    <property type="entry name" value="Son of sevenless (SoS) protein Chain: S domain 1"/>
    <property type="match status" value="1"/>
</dbReference>
<dbReference type="Pfam" id="PF00617">
    <property type="entry name" value="RasGEF"/>
    <property type="match status" value="1"/>
</dbReference>
<evidence type="ECO:0000313" key="7">
    <source>
        <dbReference type="Proteomes" id="UP001345013"/>
    </source>
</evidence>
<keyword evidence="1 2" id="KW-0344">Guanine-nucleotide releasing factor</keyword>
<proteinExistence type="predicted"/>
<feature type="compositionally biased region" description="Acidic residues" evidence="3">
    <location>
        <begin position="443"/>
        <end position="459"/>
    </location>
</feature>
<dbReference type="Gene3D" id="3.40.50.300">
    <property type="entry name" value="P-loop containing nucleotide triphosphate hydrolases"/>
    <property type="match status" value="1"/>
</dbReference>
<feature type="compositionally biased region" description="Polar residues" evidence="3">
    <location>
        <begin position="606"/>
        <end position="628"/>
    </location>
</feature>
<feature type="domain" description="N-terminal Ras-GEF" evidence="5">
    <location>
        <begin position="469"/>
        <end position="594"/>
    </location>
</feature>
<dbReference type="InterPro" id="IPR000651">
    <property type="entry name" value="Ras-like_Gua-exchang_fac_N"/>
</dbReference>
<dbReference type="InterPro" id="IPR027417">
    <property type="entry name" value="P-loop_NTPase"/>
</dbReference>
<dbReference type="Proteomes" id="UP001345013">
    <property type="component" value="Unassembled WGS sequence"/>
</dbReference>
<organism evidence="6 7">
    <name type="scientific">Lithohypha guttulata</name>
    <dbReference type="NCBI Taxonomy" id="1690604"/>
    <lineage>
        <taxon>Eukaryota</taxon>
        <taxon>Fungi</taxon>
        <taxon>Dikarya</taxon>
        <taxon>Ascomycota</taxon>
        <taxon>Pezizomycotina</taxon>
        <taxon>Eurotiomycetes</taxon>
        <taxon>Chaetothyriomycetidae</taxon>
        <taxon>Chaetothyriales</taxon>
        <taxon>Trichomeriaceae</taxon>
        <taxon>Lithohypha</taxon>
    </lineage>
</organism>
<dbReference type="SMART" id="SM00147">
    <property type="entry name" value="RasGEF"/>
    <property type="match status" value="1"/>
</dbReference>
<feature type="region of interest" description="Disordered" evidence="3">
    <location>
        <begin position="285"/>
        <end position="469"/>
    </location>
</feature>
<feature type="region of interest" description="Disordered" evidence="3">
    <location>
        <begin position="955"/>
        <end position="978"/>
    </location>
</feature>
<reference evidence="6 7" key="1">
    <citation type="submission" date="2023-08" db="EMBL/GenBank/DDBJ databases">
        <title>Black Yeasts Isolated from many extreme environments.</title>
        <authorList>
            <person name="Coleine C."/>
            <person name="Stajich J.E."/>
            <person name="Selbmann L."/>
        </authorList>
    </citation>
    <scope>NUCLEOTIDE SEQUENCE [LARGE SCALE GENOMIC DNA]</scope>
    <source>
        <strain evidence="6 7">CCFEE 5885</strain>
    </source>
</reference>
<dbReference type="InterPro" id="IPR036964">
    <property type="entry name" value="RASGEF_cat_dom_sf"/>
</dbReference>
<dbReference type="InterPro" id="IPR001895">
    <property type="entry name" value="RASGEF_cat_dom"/>
</dbReference>
<feature type="compositionally biased region" description="Polar residues" evidence="3">
    <location>
        <begin position="654"/>
        <end position="675"/>
    </location>
</feature>
<dbReference type="PANTHER" id="PTHR23113:SF348">
    <property type="entry name" value="GUANYL-NUCLEOTIDE EXCHANGE FACTOR RASGEF, PUTATIVE (AFU_ORTHOLOGUE AFUA_1G04700)-RELATED"/>
    <property type="match status" value="1"/>
</dbReference>
<dbReference type="InterPro" id="IPR008937">
    <property type="entry name" value="Ras-like_GEF"/>
</dbReference>
<accession>A0ABR0KB32</accession>
<evidence type="ECO:0000259" key="5">
    <source>
        <dbReference type="PROSITE" id="PS50212"/>
    </source>
</evidence>
<feature type="compositionally biased region" description="Polar residues" evidence="3">
    <location>
        <begin position="288"/>
        <end position="301"/>
    </location>
</feature>
<name>A0ABR0KB32_9EURO</name>
<comment type="caution">
    <text evidence="6">The sequence shown here is derived from an EMBL/GenBank/DDBJ whole genome shotgun (WGS) entry which is preliminary data.</text>
</comment>
<feature type="compositionally biased region" description="Acidic residues" evidence="3">
    <location>
        <begin position="346"/>
        <end position="358"/>
    </location>
</feature>
<dbReference type="PANTHER" id="PTHR23113">
    <property type="entry name" value="GUANINE NUCLEOTIDE EXCHANGE FACTOR"/>
    <property type="match status" value="1"/>
</dbReference>
<dbReference type="SUPFAM" id="SSF48366">
    <property type="entry name" value="Ras GEF"/>
    <property type="match status" value="1"/>
</dbReference>
<dbReference type="CDD" id="cd00882">
    <property type="entry name" value="Ras_like_GTPase"/>
    <property type="match status" value="1"/>
</dbReference>
<dbReference type="Pfam" id="PF00618">
    <property type="entry name" value="RasGEF_N"/>
    <property type="match status" value="1"/>
</dbReference>
<dbReference type="InterPro" id="IPR023578">
    <property type="entry name" value="Ras_GEF_dom_sf"/>
</dbReference>
<evidence type="ECO:0000259" key="4">
    <source>
        <dbReference type="PROSITE" id="PS50009"/>
    </source>
</evidence>
<feature type="compositionally biased region" description="Polar residues" evidence="3">
    <location>
        <begin position="21"/>
        <end position="30"/>
    </location>
</feature>
<feature type="compositionally biased region" description="Basic and acidic residues" evidence="3">
    <location>
        <begin position="49"/>
        <end position="80"/>
    </location>
</feature>
<feature type="compositionally biased region" description="Low complexity" evidence="3">
    <location>
        <begin position="304"/>
        <end position="320"/>
    </location>
</feature>
<feature type="region of interest" description="Disordered" evidence="3">
    <location>
        <begin position="598"/>
        <end position="675"/>
    </location>
</feature>
<dbReference type="Gene3D" id="1.10.840.10">
    <property type="entry name" value="Ras guanine-nucleotide exchange factors catalytic domain"/>
    <property type="match status" value="1"/>
</dbReference>
<gene>
    <name evidence="6" type="ORF">LTR24_005301</name>
</gene>
<sequence length="978" mass="108005">MDPHRSKKSRSLGIDPDNLPRQPTTTTSASERPALGERHNSAPSVARRKQSDAKRSSEASKACDRTKRGSKASSRDDPPRRSSTKVGDSQTAERHSAKTLSISSSIKSTDREELPVLTFAVVGNASVGKSVFIHNALELRRPSVPSIAVSKVSLGGVLYRLQLIETQRDSVNLINGKILWPYDPESGASPNVDGVLCLYDVSDIDSLEGLPQILAALDEAGTATCLVSCKADIPLCDHEVGPSFLQKVKQKFPSVVFDESGISSPATAKRCLLRIVRACLASDAAESQLPQRSRQTSNATTAFPPRTSSRNPSASSSRSRSNSRHRPMPSKSRENLLTAPPPSVPESEEDEDSEESSADEAQPPARSPPKTPLRVNTADVNPRTRLTQPQTPVSTTAAPGTRLASPSQRTASAVPATPESYLGAGLPRRGSTDSQAHRTFLNMDDESIHEDASPIEETSESLRKLTTEDNTPADGVTFAELVDRLLATPSSKGDQKFVPAFLCLYRAFATPSQLLTAIIERFVKTERGDLVTFTKTAELLRYLSVLGLWTTYYPGDFADGKTRDIATTFVAMVEKTKNYAAAARQVANNLQSFVPDEDEDWALNDGTESARSRSNTTSNKPSATTTPSKLAKARQRQMRRSKDEDTSDSDDEVNTLSSPRHSATPSSASSVLKGSRVSSQTLDNLYNLESARESAKKLRTIPHNPVSKTQWHQFMACSTEELAVEITRIDWTMYSAIRPRDFVRYVTISHSQKVRPGHIDHIGMMTKQFNHLALFVSGMILLRDKAKHRARMLEKFMDLAWKVRVMNNYHALGAIVAALNSEAIVRLTQTQELISQEQHKKFLSLKILMSHQKSHAAYRMAWENSPAERIPFLPRIQEDLTKAATGNATFVGGRIKWSKFEVMGETIVGVQRSQERPYVFPERTARGHDIAKLILETMILEGDEDCADPQQELYERSKQVEPATTGTEKKKFDWKLRR</sequence>
<feature type="compositionally biased region" description="Basic residues" evidence="3">
    <location>
        <begin position="1"/>
        <end position="10"/>
    </location>
</feature>
<feature type="compositionally biased region" description="Polar residues" evidence="3">
    <location>
        <begin position="384"/>
        <end position="411"/>
    </location>
</feature>